<dbReference type="EMBL" id="CP069029">
    <property type="protein sequence ID" value="QRC97049.1"/>
    <property type="molecule type" value="Genomic_DNA"/>
</dbReference>
<dbReference type="AlphaFoldDB" id="A0A7U2I0C4"/>
<gene>
    <name evidence="1" type="ORF">JI435_140560</name>
</gene>
<name>A0A7U2I0C4_PHANO</name>
<protein>
    <submittedName>
        <fullName evidence="1">Uncharacterized protein</fullName>
    </submittedName>
</protein>
<evidence type="ECO:0000313" key="2">
    <source>
        <dbReference type="Proteomes" id="UP000663193"/>
    </source>
</evidence>
<reference evidence="2" key="1">
    <citation type="journal article" date="2021" name="BMC Genomics">
        <title>Chromosome-level genome assembly and manually-curated proteome of model necrotroph Parastagonospora nodorum Sn15 reveals a genome-wide trove of candidate effector homologs, and redundancy of virulence-related functions within an accessory chromosome.</title>
        <authorList>
            <person name="Bertazzoni S."/>
            <person name="Jones D.A.B."/>
            <person name="Phan H.T."/>
            <person name="Tan K.-C."/>
            <person name="Hane J.K."/>
        </authorList>
    </citation>
    <scope>NUCLEOTIDE SEQUENCE [LARGE SCALE GENOMIC DNA]</scope>
    <source>
        <strain evidence="2">SN15 / ATCC MYA-4574 / FGSC 10173)</strain>
    </source>
</reference>
<keyword evidence="2" id="KW-1185">Reference proteome</keyword>
<dbReference type="Proteomes" id="UP000663193">
    <property type="component" value="Chromosome 7"/>
</dbReference>
<organism evidence="1 2">
    <name type="scientific">Phaeosphaeria nodorum (strain SN15 / ATCC MYA-4574 / FGSC 10173)</name>
    <name type="common">Glume blotch fungus</name>
    <name type="synonym">Parastagonospora nodorum</name>
    <dbReference type="NCBI Taxonomy" id="321614"/>
    <lineage>
        <taxon>Eukaryota</taxon>
        <taxon>Fungi</taxon>
        <taxon>Dikarya</taxon>
        <taxon>Ascomycota</taxon>
        <taxon>Pezizomycotina</taxon>
        <taxon>Dothideomycetes</taxon>
        <taxon>Pleosporomycetidae</taxon>
        <taxon>Pleosporales</taxon>
        <taxon>Pleosporineae</taxon>
        <taxon>Phaeosphaeriaceae</taxon>
        <taxon>Parastagonospora</taxon>
    </lineage>
</organism>
<evidence type="ECO:0000313" key="1">
    <source>
        <dbReference type="EMBL" id="QRC97049.1"/>
    </source>
</evidence>
<proteinExistence type="predicted"/>
<sequence>MNYETLRESSCWRLLEEVLVSVGGSKLDSRCVARSGHKAGGARAAFGSKWMVSLSPGFSFALTWASSSLFPLESRYLRSQRTAGMLQRGLSCLTFKLL</sequence>
<dbReference type="VEuPathDB" id="FungiDB:JI435_140560"/>
<accession>A0A7U2I0C4</accession>